<accession>A0A8X6GZW0</accession>
<keyword evidence="3" id="KW-1185">Reference proteome</keyword>
<name>A0A8X6GZW0_TRICU</name>
<sequence>MRVNIFQNAIPTTTPGPIKTLGLLYHHKSRCCCPGLAVESTSSETKTGGAVASGRSKGEGSQGQEACA</sequence>
<proteinExistence type="predicted"/>
<evidence type="ECO:0000313" key="3">
    <source>
        <dbReference type="Proteomes" id="UP000887116"/>
    </source>
</evidence>
<evidence type="ECO:0000313" key="2">
    <source>
        <dbReference type="EMBL" id="GFQ64367.1"/>
    </source>
</evidence>
<dbReference type="EMBL" id="BMAO01010038">
    <property type="protein sequence ID" value="GFQ64367.1"/>
    <property type="molecule type" value="Genomic_DNA"/>
</dbReference>
<organism evidence="2 3">
    <name type="scientific">Trichonephila clavata</name>
    <name type="common">Joro spider</name>
    <name type="synonym">Nephila clavata</name>
    <dbReference type="NCBI Taxonomy" id="2740835"/>
    <lineage>
        <taxon>Eukaryota</taxon>
        <taxon>Metazoa</taxon>
        <taxon>Ecdysozoa</taxon>
        <taxon>Arthropoda</taxon>
        <taxon>Chelicerata</taxon>
        <taxon>Arachnida</taxon>
        <taxon>Araneae</taxon>
        <taxon>Araneomorphae</taxon>
        <taxon>Entelegynae</taxon>
        <taxon>Araneoidea</taxon>
        <taxon>Nephilidae</taxon>
        <taxon>Trichonephila</taxon>
    </lineage>
</organism>
<reference evidence="2" key="1">
    <citation type="submission" date="2020-07" db="EMBL/GenBank/DDBJ databases">
        <title>Multicomponent nature underlies the extraordinary mechanical properties of spider dragline silk.</title>
        <authorList>
            <person name="Kono N."/>
            <person name="Nakamura H."/>
            <person name="Mori M."/>
            <person name="Yoshida Y."/>
            <person name="Ohtoshi R."/>
            <person name="Malay A.D."/>
            <person name="Moran D.A.P."/>
            <person name="Tomita M."/>
            <person name="Numata K."/>
            <person name="Arakawa K."/>
        </authorList>
    </citation>
    <scope>NUCLEOTIDE SEQUENCE</scope>
</reference>
<feature type="region of interest" description="Disordered" evidence="1">
    <location>
        <begin position="38"/>
        <end position="68"/>
    </location>
</feature>
<dbReference type="Proteomes" id="UP000887116">
    <property type="component" value="Unassembled WGS sequence"/>
</dbReference>
<dbReference type="AlphaFoldDB" id="A0A8X6GZW0"/>
<protein>
    <submittedName>
        <fullName evidence="2">Uncharacterized protein</fullName>
    </submittedName>
</protein>
<comment type="caution">
    <text evidence="2">The sequence shown here is derived from an EMBL/GenBank/DDBJ whole genome shotgun (WGS) entry which is preliminary data.</text>
</comment>
<evidence type="ECO:0000256" key="1">
    <source>
        <dbReference type="SAM" id="MobiDB-lite"/>
    </source>
</evidence>
<gene>
    <name evidence="2" type="ORF">TNCT_315461</name>
</gene>